<evidence type="ECO:0000313" key="5">
    <source>
        <dbReference type="Proteomes" id="UP000178155"/>
    </source>
</evidence>
<dbReference type="PROSITE" id="PS51464">
    <property type="entry name" value="SIS"/>
    <property type="match status" value="1"/>
</dbReference>
<dbReference type="EMBL" id="MGKW01000009">
    <property type="protein sequence ID" value="OGN34492.1"/>
    <property type="molecule type" value="Genomic_DNA"/>
</dbReference>
<dbReference type="Gene3D" id="3.40.50.10490">
    <property type="entry name" value="Glucose-6-phosphate isomerase like protein, domain 1"/>
    <property type="match status" value="2"/>
</dbReference>
<gene>
    <name evidence="4" type="ORF">A3I39_02775</name>
</gene>
<feature type="domain" description="SIS" evidence="3">
    <location>
        <begin position="22"/>
        <end position="153"/>
    </location>
</feature>
<dbReference type="SUPFAM" id="SSF53697">
    <property type="entry name" value="SIS domain"/>
    <property type="match status" value="1"/>
</dbReference>
<protein>
    <recommendedName>
        <fullName evidence="3">SIS domain-containing protein</fullName>
    </recommendedName>
</protein>
<dbReference type="InterPro" id="IPR001347">
    <property type="entry name" value="SIS_dom"/>
</dbReference>
<dbReference type="GO" id="GO:0097367">
    <property type="term" value="F:carbohydrate derivative binding"/>
    <property type="evidence" value="ECO:0007669"/>
    <property type="project" value="InterPro"/>
</dbReference>
<proteinExistence type="inferred from homology"/>
<dbReference type="GO" id="GO:1901135">
    <property type="term" value="P:carbohydrate derivative metabolic process"/>
    <property type="evidence" value="ECO:0007669"/>
    <property type="project" value="InterPro"/>
</dbReference>
<keyword evidence="2" id="KW-0413">Isomerase</keyword>
<dbReference type="AlphaFoldDB" id="A0A1F8HAB7"/>
<organism evidence="4 5">
    <name type="scientific">Candidatus Yanofskybacteria bacterium RIFCSPLOWO2_02_FULL_47_9b</name>
    <dbReference type="NCBI Taxonomy" id="1802708"/>
    <lineage>
        <taxon>Bacteria</taxon>
        <taxon>Candidatus Yanofskyibacteriota</taxon>
    </lineage>
</organism>
<dbReference type="InterPro" id="IPR046348">
    <property type="entry name" value="SIS_dom_sf"/>
</dbReference>
<evidence type="ECO:0000256" key="2">
    <source>
        <dbReference type="ARBA" id="ARBA00023235"/>
    </source>
</evidence>
<comment type="caution">
    <text evidence="4">The sequence shown here is derived from an EMBL/GenBank/DDBJ whole genome shotgun (WGS) entry which is preliminary data.</text>
</comment>
<sequence length="298" mass="32793">MNYRDLILNLPNQFKYQPEIINADKLRPFKHIIIAGMGGSRLAPDILKMLRPDLDIHIHSNFGLPVVRDDANTLVIANSYSGNTAETISVAQEALKQGLPLAIVASGGKLIEFAAANHLPHIVIPEQNLPPRTAIGYSLVALAALLGLDRDIFAGWQTPVSDELVQQSKDIAEILQGGIPLIYCADQYKELGYVWKTILNETAKVPAFCNRYPEFFHNEIASYDSTLAKQLRVLVIGANQERLLNFLKEKNIPHTNIVFDSNIASAIILVHLTALALAEIAGMDPLSTPAIDEFKKLA</sequence>
<dbReference type="InterPro" id="IPR019490">
    <property type="entry name" value="Glu6P/Mann6P_isomerase_C"/>
</dbReference>
<dbReference type="GO" id="GO:0004347">
    <property type="term" value="F:glucose-6-phosphate isomerase activity"/>
    <property type="evidence" value="ECO:0007669"/>
    <property type="project" value="InterPro"/>
</dbReference>
<name>A0A1F8HAB7_9BACT</name>
<dbReference type="GO" id="GO:0004476">
    <property type="term" value="F:mannose-6-phosphate isomerase activity"/>
    <property type="evidence" value="ECO:0007669"/>
    <property type="project" value="InterPro"/>
</dbReference>
<evidence type="ECO:0000259" key="3">
    <source>
        <dbReference type="PROSITE" id="PS51464"/>
    </source>
</evidence>
<accession>A0A1F8HAB7</accession>
<evidence type="ECO:0000313" key="4">
    <source>
        <dbReference type="EMBL" id="OGN34492.1"/>
    </source>
</evidence>
<evidence type="ECO:0000256" key="1">
    <source>
        <dbReference type="ARBA" id="ARBA00010523"/>
    </source>
</evidence>
<dbReference type="Proteomes" id="UP000178155">
    <property type="component" value="Unassembled WGS sequence"/>
</dbReference>
<dbReference type="GO" id="GO:0005975">
    <property type="term" value="P:carbohydrate metabolic process"/>
    <property type="evidence" value="ECO:0007669"/>
    <property type="project" value="InterPro"/>
</dbReference>
<dbReference type="Pfam" id="PF10432">
    <property type="entry name" value="bact-PGI_C"/>
    <property type="match status" value="1"/>
</dbReference>
<reference evidence="4 5" key="1">
    <citation type="journal article" date="2016" name="Nat. Commun.">
        <title>Thousands of microbial genomes shed light on interconnected biogeochemical processes in an aquifer system.</title>
        <authorList>
            <person name="Anantharaman K."/>
            <person name="Brown C.T."/>
            <person name="Hug L.A."/>
            <person name="Sharon I."/>
            <person name="Castelle C.J."/>
            <person name="Probst A.J."/>
            <person name="Thomas B.C."/>
            <person name="Singh A."/>
            <person name="Wilkins M.J."/>
            <person name="Karaoz U."/>
            <person name="Brodie E.L."/>
            <person name="Williams K.H."/>
            <person name="Hubbard S.S."/>
            <person name="Banfield J.F."/>
        </authorList>
    </citation>
    <scope>NUCLEOTIDE SEQUENCE [LARGE SCALE GENOMIC DNA]</scope>
</reference>
<comment type="similarity">
    <text evidence="1">Belongs to the PGI/PMI family.</text>
</comment>